<dbReference type="EMBL" id="CP036526">
    <property type="protein sequence ID" value="QDT13020.1"/>
    <property type="molecule type" value="Genomic_DNA"/>
</dbReference>
<reference evidence="9 10" key="1">
    <citation type="submission" date="2019-02" db="EMBL/GenBank/DDBJ databases">
        <title>Deep-cultivation of Planctomycetes and their phenomic and genomic characterization uncovers novel biology.</title>
        <authorList>
            <person name="Wiegand S."/>
            <person name="Jogler M."/>
            <person name="Boedeker C."/>
            <person name="Pinto D."/>
            <person name="Vollmers J."/>
            <person name="Rivas-Marin E."/>
            <person name="Kohn T."/>
            <person name="Peeters S.H."/>
            <person name="Heuer A."/>
            <person name="Rast P."/>
            <person name="Oberbeckmann S."/>
            <person name="Bunk B."/>
            <person name="Jeske O."/>
            <person name="Meyerdierks A."/>
            <person name="Storesund J.E."/>
            <person name="Kallscheuer N."/>
            <person name="Luecker S."/>
            <person name="Lage O.M."/>
            <person name="Pohl T."/>
            <person name="Merkel B.J."/>
            <person name="Hornburger P."/>
            <person name="Mueller R.-W."/>
            <person name="Bruemmer F."/>
            <person name="Labrenz M."/>
            <person name="Spormann A.M."/>
            <person name="Op den Camp H."/>
            <person name="Overmann J."/>
            <person name="Amann R."/>
            <person name="Jetten M.S.M."/>
            <person name="Mascher T."/>
            <person name="Medema M.H."/>
            <person name="Devos D.P."/>
            <person name="Kaster A.-K."/>
            <person name="Ovreas L."/>
            <person name="Rohde M."/>
            <person name="Galperin M.Y."/>
            <person name="Jogler C."/>
        </authorList>
    </citation>
    <scope>NUCLEOTIDE SEQUENCE [LARGE SCALE GENOMIC DNA]</scope>
    <source>
        <strain evidence="9 10">K23_9</strain>
    </source>
</reference>
<evidence type="ECO:0000256" key="6">
    <source>
        <dbReference type="SAM" id="MobiDB-lite"/>
    </source>
</evidence>
<feature type="transmembrane region" description="Helical" evidence="7">
    <location>
        <begin position="306"/>
        <end position="326"/>
    </location>
</feature>
<protein>
    <submittedName>
        <fullName evidence="9">ABC-2 family transporter protein</fullName>
    </submittedName>
</protein>
<evidence type="ECO:0000313" key="9">
    <source>
        <dbReference type="EMBL" id="QDT13020.1"/>
    </source>
</evidence>
<feature type="domain" description="ABC-2 type transporter transmembrane" evidence="8">
    <location>
        <begin position="20"/>
        <end position="378"/>
    </location>
</feature>
<evidence type="ECO:0000256" key="2">
    <source>
        <dbReference type="ARBA" id="ARBA00022475"/>
    </source>
</evidence>
<evidence type="ECO:0000256" key="5">
    <source>
        <dbReference type="ARBA" id="ARBA00023136"/>
    </source>
</evidence>
<feature type="region of interest" description="Disordered" evidence="6">
    <location>
        <begin position="147"/>
        <end position="172"/>
    </location>
</feature>
<dbReference type="InterPro" id="IPR051449">
    <property type="entry name" value="ABC-2_transporter_component"/>
</dbReference>
<evidence type="ECO:0000256" key="1">
    <source>
        <dbReference type="ARBA" id="ARBA00004651"/>
    </source>
</evidence>
<organism evidence="9 10">
    <name type="scientific">Stieleria marina</name>
    <dbReference type="NCBI Taxonomy" id="1930275"/>
    <lineage>
        <taxon>Bacteria</taxon>
        <taxon>Pseudomonadati</taxon>
        <taxon>Planctomycetota</taxon>
        <taxon>Planctomycetia</taxon>
        <taxon>Pirellulales</taxon>
        <taxon>Pirellulaceae</taxon>
        <taxon>Stieleria</taxon>
    </lineage>
</organism>
<dbReference type="Pfam" id="PF12698">
    <property type="entry name" value="ABC2_membrane_3"/>
    <property type="match status" value="1"/>
</dbReference>
<dbReference type="OrthoDB" id="3078158at2"/>
<feature type="transmembrane region" description="Helical" evidence="7">
    <location>
        <begin position="242"/>
        <end position="262"/>
    </location>
</feature>
<feature type="transmembrane region" description="Helical" evidence="7">
    <location>
        <begin position="192"/>
        <end position="216"/>
    </location>
</feature>
<keyword evidence="5 7" id="KW-0472">Membrane</keyword>
<evidence type="ECO:0000256" key="3">
    <source>
        <dbReference type="ARBA" id="ARBA00022692"/>
    </source>
</evidence>
<feature type="transmembrane region" description="Helical" evidence="7">
    <location>
        <begin position="20"/>
        <end position="42"/>
    </location>
</feature>
<feature type="transmembrane region" description="Helical" evidence="7">
    <location>
        <begin position="360"/>
        <end position="382"/>
    </location>
</feature>
<dbReference type="PANTHER" id="PTHR30294:SF38">
    <property type="entry name" value="TRANSPORT PERMEASE PROTEIN"/>
    <property type="match status" value="1"/>
</dbReference>
<feature type="transmembrane region" description="Helical" evidence="7">
    <location>
        <begin position="274"/>
        <end position="294"/>
    </location>
</feature>
<dbReference type="GO" id="GO:0005886">
    <property type="term" value="C:plasma membrane"/>
    <property type="evidence" value="ECO:0007669"/>
    <property type="project" value="UniProtKB-SubCell"/>
</dbReference>
<sequence>MIATILQISFRRLMHNRVELMLTFLVPVAFFSIFAVIFGGGIGGSGTPRIKVVAVDEINVPASQSIITSLRSSTSLRFMRDQTADALNRQQAEDIVRRGSAAMAVVLSNQSGRITPVLLADSSDQVASQVVAAVVLKTVLHQGPTGSTFAPDAVSPNPNQTDARSAVARPTHSPASIEIVDVMGEGKSNPVVSMYAAGIAVMFLLFGASSGGGALLEEYESQTLDRLLSTQMTMDQLLLGKWFYLTLVGIVQVSVMFAWGQLVFGIDLVGHLDGFAMMTLVTASAAAAFGLFLATLCRTRGQLNGLSTVLILTMSALGGSMVPRYVMSEKVREMGMWTFNAWALDGYDKVFWRELPVRDLAPQLAVLMISGVAFLLTARVLATRWECD</sequence>
<dbReference type="GO" id="GO:0140359">
    <property type="term" value="F:ABC-type transporter activity"/>
    <property type="evidence" value="ECO:0007669"/>
    <property type="project" value="InterPro"/>
</dbReference>
<evidence type="ECO:0000259" key="8">
    <source>
        <dbReference type="Pfam" id="PF12698"/>
    </source>
</evidence>
<accession>A0A517P0W5</accession>
<gene>
    <name evidence="9" type="ORF">K239x_50350</name>
</gene>
<dbReference type="PANTHER" id="PTHR30294">
    <property type="entry name" value="MEMBRANE COMPONENT OF ABC TRANSPORTER YHHJ-RELATED"/>
    <property type="match status" value="1"/>
</dbReference>
<proteinExistence type="predicted"/>
<dbReference type="InterPro" id="IPR013525">
    <property type="entry name" value="ABC2_TM"/>
</dbReference>
<comment type="subcellular location">
    <subcellularLocation>
        <location evidence="1">Cell membrane</location>
        <topology evidence="1">Multi-pass membrane protein</topology>
    </subcellularLocation>
</comment>
<dbReference type="RefSeq" id="WP_145420823.1">
    <property type="nucleotide sequence ID" value="NZ_CP036526.1"/>
</dbReference>
<keyword evidence="2" id="KW-1003">Cell membrane</keyword>
<evidence type="ECO:0000256" key="7">
    <source>
        <dbReference type="SAM" id="Phobius"/>
    </source>
</evidence>
<keyword evidence="3 7" id="KW-0812">Transmembrane</keyword>
<dbReference type="AlphaFoldDB" id="A0A517P0W5"/>
<keyword evidence="4 7" id="KW-1133">Transmembrane helix</keyword>
<dbReference type="Proteomes" id="UP000319817">
    <property type="component" value="Chromosome"/>
</dbReference>
<evidence type="ECO:0000256" key="4">
    <source>
        <dbReference type="ARBA" id="ARBA00022989"/>
    </source>
</evidence>
<evidence type="ECO:0000313" key="10">
    <source>
        <dbReference type="Proteomes" id="UP000319817"/>
    </source>
</evidence>
<name>A0A517P0W5_9BACT</name>
<keyword evidence="10" id="KW-1185">Reference proteome</keyword>